<feature type="transmembrane region" description="Helical" evidence="6">
    <location>
        <begin position="119"/>
        <end position="137"/>
    </location>
</feature>
<accession>A0A7W9E0T0</accession>
<feature type="transmembrane region" description="Helical" evidence="6">
    <location>
        <begin position="238"/>
        <end position="257"/>
    </location>
</feature>
<evidence type="ECO:0000256" key="5">
    <source>
        <dbReference type="ARBA" id="ARBA00023136"/>
    </source>
</evidence>
<feature type="transmembrane region" description="Helical" evidence="6">
    <location>
        <begin position="206"/>
        <end position="226"/>
    </location>
</feature>
<feature type="transmembrane region" description="Helical" evidence="6">
    <location>
        <begin position="35"/>
        <end position="54"/>
    </location>
</feature>
<feature type="transmembrane region" description="Helical" evidence="6">
    <location>
        <begin position="7"/>
        <end position="29"/>
    </location>
</feature>
<gene>
    <name evidence="8" type="ORF">HDE68_004217</name>
</gene>
<evidence type="ECO:0000259" key="7">
    <source>
        <dbReference type="Pfam" id="PF00892"/>
    </source>
</evidence>
<proteinExistence type="predicted"/>
<organism evidence="8 9">
    <name type="scientific">Pedobacter cryoconitis</name>
    <dbReference type="NCBI Taxonomy" id="188932"/>
    <lineage>
        <taxon>Bacteria</taxon>
        <taxon>Pseudomonadati</taxon>
        <taxon>Bacteroidota</taxon>
        <taxon>Sphingobacteriia</taxon>
        <taxon>Sphingobacteriales</taxon>
        <taxon>Sphingobacteriaceae</taxon>
        <taxon>Pedobacter</taxon>
    </lineage>
</organism>
<dbReference type="PANTHER" id="PTHR42920">
    <property type="entry name" value="OS03G0707200 PROTEIN-RELATED"/>
    <property type="match status" value="1"/>
</dbReference>
<dbReference type="InterPro" id="IPR000620">
    <property type="entry name" value="EamA_dom"/>
</dbReference>
<dbReference type="RefSeq" id="WP_183884131.1">
    <property type="nucleotide sequence ID" value="NZ_JACHCE010000008.1"/>
</dbReference>
<dbReference type="Pfam" id="PF00892">
    <property type="entry name" value="EamA"/>
    <property type="match status" value="2"/>
</dbReference>
<comment type="caution">
    <text evidence="8">The sequence shown here is derived from an EMBL/GenBank/DDBJ whole genome shotgun (WGS) entry which is preliminary data.</text>
</comment>
<name>A0A7W9E0T0_9SPHI</name>
<keyword evidence="5 6" id="KW-0472">Membrane</keyword>
<evidence type="ECO:0000313" key="9">
    <source>
        <dbReference type="Proteomes" id="UP000537204"/>
    </source>
</evidence>
<evidence type="ECO:0000256" key="3">
    <source>
        <dbReference type="ARBA" id="ARBA00022692"/>
    </source>
</evidence>
<keyword evidence="2" id="KW-1003">Cell membrane</keyword>
<feature type="transmembrane region" description="Helical" evidence="6">
    <location>
        <begin position="143"/>
        <end position="162"/>
    </location>
</feature>
<comment type="subcellular location">
    <subcellularLocation>
        <location evidence="1">Cell membrane</location>
        <topology evidence="1">Multi-pass membrane protein</topology>
    </subcellularLocation>
</comment>
<feature type="transmembrane region" description="Helical" evidence="6">
    <location>
        <begin position="66"/>
        <end position="84"/>
    </location>
</feature>
<evidence type="ECO:0000256" key="6">
    <source>
        <dbReference type="SAM" id="Phobius"/>
    </source>
</evidence>
<dbReference type="InterPro" id="IPR037185">
    <property type="entry name" value="EmrE-like"/>
</dbReference>
<feature type="transmembrane region" description="Helical" evidence="6">
    <location>
        <begin position="90"/>
        <end position="112"/>
    </location>
</feature>
<sequence>MERRKIFPGLLILGTAFWGISFSVTKLAIGENQSSLFLFYRFSLATIVLSIVFWKQVKSLNPASVKTGAGLALPLVLGIYLQTLGITHTSASQCSFVAGITVVIIPILKLIIYRKSPPLKIWIAAFTALSGLFVISIKDNFSIGTGDLYTITGAFCFAVYLIQIERESKSGDIIPTIVPMFATCSILALLLTFSQENIIWIPRQNIFWTGIIFCALFSTAYMYTISNISQQYISAERVSIIYLFEPVFGAIAAFFILGEDISSRLLIGGGLIFTATLISELKLQIPNLTSLPGILKKKEHWR</sequence>
<keyword evidence="4 6" id="KW-1133">Transmembrane helix</keyword>
<evidence type="ECO:0000256" key="2">
    <source>
        <dbReference type="ARBA" id="ARBA00022475"/>
    </source>
</evidence>
<dbReference type="InterPro" id="IPR051258">
    <property type="entry name" value="Diverse_Substrate_Transporter"/>
</dbReference>
<protein>
    <submittedName>
        <fullName evidence="8">Drug/metabolite transporter (DMT)-like permease</fullName>
    </submittedName>
</protein>
<evidence type="ECO:0000256" key="1">
    <source>
        <dbReference type="ARBA" id="ARBA00004651"/>
    </source>
</evidence>
<dbReference type="GO" id="GO:0005886">
    <property type="term" value="C:plasma membrane"/>
    <property type="evidence" value="ECO:0007669"/>
    <property type="project" value="UniProtKB-SubCell"/>
</dbReference>
<dbReference type="EMBL" id="JACHCE010000008">
    <property type="protein sequence ID" value="MBB5638288.1"/>
    <property type="molecule type" value="Genomic_DNA"/>
</dbReference>
<feature type="transmembrane region" description="Helical" evidence="6">
    <location>
        <begin position="174"/>
        <end position="194"/>
    </location>
</feature>
<evidence type="ECO:0000256" key="4">
    <source>
        <dbReference type="ARBA" id="ARBA00022989"/>
    </source>
</evidence>
<reference evidence="8 9" key="1">
    <citation type="submission" date="2020-08" db="EMBL/GenBank/DDBJ databases">
        <title>Genomic Encyclopedia of Type Strains, Phase IV (KMG-V): Genome sequencing to study the core and pangenomes of soil and plant-associated prokaryotes.</title>
        <authorList>
            <person name="Whitman W."/>
        </authorList>
    </citation>
    <scope>NUCLEOTIDE SEQUENCE [LARGE SCALE GENOMIC DNA]</scope>
    <source>
        <strain evidence="8 9">S3M1</strain>
    </source>
</reference>
<evidence type="ECO:0000313" key="8">
    <source>
        <dbReference type="EMBL" id="MBB5638288.1"/>
    </source>
</evidence>
<dbReference type="SUPFAM" id="SSF103481">
    <property type="entry name" value="Multidrug resistance efflux transporter EmrE"/>
    <property type="match status" value="2"/>
</dbReference>
<keyword evidence="3 6" id="KW-0812">Transmembrane</keyword>
<feature type="domain" description="EamA" evidence="7">
    <location>
        <begin position="10"/>
        <end position="136"/>
    </location>
</feature>
<dbReference type="AlphaFoldDB" id="A0A7W9E0T0"/>
<dbReference type="Proteomes" id="UP000537204">
    <property type="component" value="Unassembled WGS sequence"/>
</dbReference>
<feature type="domain" description="EamA" evidence="7">
    <location>
        <begin position="145"/>
        <end position="278"/>
    </location>
</feature>
<dbReference type="PANTHER" id="PTHR42920:SF5">
    <property type="entry name" value="EAMA DOMAIN-CONTAINING PROTEIN"/>
    <property type="match status" value="1"/>
</dbReference>